<keyword evidence="12" id="KW-1185">Reference proteome</keyword>
<dbReference type="GO" id="GO:0006567">
    <property type="term" value="P:L-threonine catabolic process"/>
    <property type="evidence" value="ECO:0007669"/>
    <property type="project" value="InterPro"/>
</dbReference>
<dbReference type="InterPro" id="IPR045865">
    <property type="entry name" value="ACT-like_dom_sf"/>
</dbReference>
<dbReference type="GO" id="GO:0004794">
    <property type="term" value="F:threonine deaminase activity"/>
    <property type="evidence" value="ECO:0007669"/>
    <property type="project" value="UniProtKB-EC"/>
</dbReference>
<evidence type="ECO:0000256" key="4">
    <source>
        <dbReference type="ARBA" id="ARBA00012096"/>
    </source>
</evidence>
<evidence type="ECO:0000256" key="9">
    <source>
        <dbReference type="SAM" id="MobiDB-lite"/>
    </source>
</evidence>
<dbReference type="InterPro" id="IPR005789">
    <property type="entry name" value="Thr_deHydtase_catblc"/>
</dbReference>
<accession>A0A512DDY9</accession>
<evidence type="ECO:0000256" key="1">
    <source>
        <dbReference type="ARBA" id="ARBA00001274"/>
    </source>
</evidence>
<dbReference type="GO" id="GO:0009097">
    <property type="term" value="P:isoleucine biosynthetic process"/>
    <property type="evidence" value="ECO:0007669"/>
    <property type="project" value="TreeGrafter"/>
</dbReference>
<name>A0A512DDY9_9CELL</name>
<dbReference type="SUPFAM" id="SSF53686">
    <property type="entry name" value="Tryptophan synthase beta subunit-like PLP-dependent enzymes"/>
    <property type="match status" value="1"/>
</dbReference>
<dbReference type="PROSITE" id="PS51671">
    <property type="entry name" value="ACT"/>
    <property type="match status" value="1"/>
</dbReference>
<dbReference type="GO" id="GO:0003941">
    <property type="term" value="F:L-serine ammonia-lyase activity"/>
    <property type="evidence" value="ECO:0007669"/>
    <property type="project" value="TreeGrafter"/>
</dbReference>
<feature type="region of interest" description="Disordered" evidence="9">
    <location>
        <begin position="1"/>
        <end position="21"/>
    </location>
</feature>
<dbReference type="CDD" id="cd04886">
    <property type="entry name" value="ACT_ThrD-II-like"/>
    <property type="match status" value="1"/>
</dbReference>
<dbReference type="InterPro" id="IPR050147">
    <property type="entry name" value="Ser/Thr_Dehydratase"/>
</dbReference>
<keyword evidence="5" id="KW-0663">Pyridoxal phosphate</keyword>
<dbReference type="InterPro" id="IPR002912">
    <property type="entry name" value="ACT_dom"/>
</dbReference>
<comment type="cofactor">
    <cofactor evidence="2">
        <name>pyridoxal 5'-phosphate</name>
        <dbReference type="ChEBI" id="CHEBI:597326"/>
    </cofactor>
</comment>
<dbReference type="EMBL" id="BJYY01000015">
    <property type="protein sequence ID" value="GEO34675.1"/>
    <property type="molecule type" value="Genomic_DNA"/>
</dbReference>
<dbReference type="Proteomes" id="UP000321181">
    <property type="component" value="Unassembled WGS sequence"/>
</dbReference>
<comment type="caution">
    <text evidence="11">The sequence shown here is derived from an EMBL/GenBank/DDBJ whole genome shotgun (WGS) entry which is preliminary data.</text>
</comment>
<dbReference type="Pfam" id="PF00291">
    <property type="entry name" value="PALP"/>
    <property type="match status" value="1"/>
</dbReference>
<evidence type="ECO:0000313" key="11">
    <source>
        <dbReference type="EMBL" id="GEO34675.1"/>
    </source>
</evidence>
<dbReference type="EC" id="4.3.1.19" evidence="4"/>
<evidence type="ECO:0000259" key="10">
    <source>
        <dbReference type="PROSITE" id="PS51671"/>
    </source>
</evidence>
<dbReference type="SUPFAM" id="SSF55021">
    <property type="entry name" value="ACT-like"/>
    <property type="match status" value="1"/>
</dbReference>
<evidence type="ECO:0000256" key="5">
    <source>
        <dbReference type="ARBA" id="ARBA00022898"/>
    </source>
</evidence>
<protein>
    <recommendedName>
        <fullName evidence="4">threonine ammonia-lyase</fullName>
        <ecNumber evidence="4">4.3.1.19</ecNumber>
    </recommendedName>
    <alternativeName>
        <fullName evidence="8">Threonine deaminase</fullName>
    </alternativeName>
</protein>
<dbReference type="NCBIfam" id="TIGR01127">
    <property type="entry name" value="ilvA_1Cterm"/>
    <property type="match status" value="1"/>
</dbReference>
<dbReference type="PANTHER" id="PTHR48078:SF6">
    <property type="entry name" value="L-THREONINE DEHYDRATASE CATABOLIC TDCB"/>
    <property type="match status" value="1"/>
</dbReference>
<dbReference type="GO" id="GO:0006565">
    <property type="term" value="P:L-serine catabolic process"/>
    <property type="evidence" value="ECO:0007669"/>
    <property type="project" value="TreeGrafter"/>
</dbReference>
<sequence>MSAPPDRSLLRRPGPPPSVTGEDVRAAAELLRGVVTVTPVEDSRALTAIAGVPVLLKCENLQRAGSFKIRGAYVRMARLPDEQRARGVVAASAGNHAQGVALAARLLGIGAVVYMPVDAALPKIAATREYGAEVRLHGASVDEALAAALAESERTGAVLIHPFDHADVVAGQGTLGLEILEQVPDVRTILVPVGGGGLAAGVVAAVRSARSDVRVVGVQAAGAAAYPASLAAGHPVTAHGLATMADGIAVGTPGAVPFGVLHADRTEVRTVTENELSRALLLVAERAKLLVEPSGAAAVAAVLADPGAFEGPVVAILSGGNIDPLVLLRVVRHGLASAGRYLHLRVRVDDTPGSLARLMTRLAASGGNVMHVAHTRTGSGLALHQAEVDVQLETKGPDHCAQVLRDLQADGYGVEPG</sequence>
<dbReference type="InterPro" id="IPR001926">
    <property type="entry name" value="TrpB-like_PALP"/>
</dbReference>
<dbReference type="PANTHER" id="PTHR48078">
    <property type="entry name" value="THREONINE DEHYDRATASE, MITOCHONDRIAL-RELATED"/>
    <property type="match status" value="1"/>
</dbReference>
<dbReference type="FunFam" id="3.40.50.1100:FF:000005">
    <property type="entry name" value="Threonine dehydratase catabolic"/>
    <property type="match status" value="1"/>
</dbReference>
<evidence type="ECO:0000313" key="12">
    <source>
        <dbReference type="Proteomes" id="UP000321181"/>
    </source>
</evidence>
<feature type="domain" description="ACT" evidence="10">
    <location>
        <begin position="343"/>
        <end position="417"/>
    </location>
</feature>
<keyword evidence="6 11" id="KW-0456">Lyase</keyword>
<dbReference type="CDD" id="cd01562">
    <property type="entry name" value="Thr-dehyd"/>
    <property type="match status" value="1"/>
</dbReference>
<proteinExistence type="inferred from homology"/>
<evidence type="ECO:0000256" key="6">
    <source>
        <dbReference type="ARBA" id="ARBA00023239"/>
    </source>
</evidence>
<evidence type="ECO:0000256" key="3">
    <source>
        <dbReference type="ARBA" id="ARBA00010869"/>
    </source>
</evidence>
<dbReference type="InterPro" id="IPR036052">
    <property type="entry name" value="TrpB-like_PALP_sf"/>
</dbReference>
<reference evidence="11 12" key="1">
    <citation type="submission" date="2019-07" db="EMBL/GenBank/DDBJ databases">
        <title>Whole genome shotgun sequence of Cellulomonas aerilata NBRC 106308.</title>
        <authorList>
            <person name="Hosoyama A."/>
            <person name="Uohara A."/>
            <person name="Ohji S."/>
            <person name="Ichikawa N."/>
        </authorList>
    </citation>
    <scope>NUCLEOTIDE SEQUENCE [LARGE SCALE GENOMIC DNA]</scope>
    <source>
        <strain evidence="11 12">NBRC 106308</strain>
    </source>
</reference>
<comment type="catalytic activity">
    <reaction evidence="1">
        <text>L-threonine = 2-oxobutanoate + NH4(+)</text>
        <dbReference type="Rhea" id="RHEA:22108"/>
        <dbReference type="ChEBI" id="CHEBI:16763"/>
        <dbReference type="ChEBI" id="CHEBI:28938"/>
        <dbReference type="ChEBI" id="CHEBI:57926"/>
        <dbReference type="EC" id="4.3.1.19"/>
    </reaction>
</comment>
<gene>
    <name evidence="11" type="ORF">CAE01nite_24000</name>
</gene>
<evidence type="ECO:0000256" key="2">
    <source>
        <dbReference type="ARBA" id="ARBA00001933"/>
    </source>
</evidence>
<organism evidence="11 12">
    <name type="scientific">Cellulomonas aerilata</name>
    <dbReference type="NCBI Taxonomy" id="515326"/>
    <lineage>
        <taxon>Bacteria</taxon>
        <taxon>Bacillati</taxon>
        <taxon>Actinomycetota</taxon>
        <taxon>Actinomycetes</taxon>
        <taxon>Micrococcales</taxon>
        <taxon>Cellulomonadaceae</taxon>
        <taxon>Cellulomonas</taxon>
    </lineage>
</organism>
<dbReference type="AlphaFoldDB" id="A0A512DDY9"/>
<evidence type="ECO:0000256" key="7">
    <source>
        <dbReference type="ARBA" id="ARBA00025527"/>
    </source>
</evidence>
<comment type="function">
    <text evidence="7">Catalyzes the anaerobic formation of alpha-ketobutyrate and ammonia from threonine in a two-step reaction. The first step involved a dehydration of threonine and a production of enamine intermediates (aminocrotonate), which tautomerizes to its imine form (iminobutyrate). Both intermediates are unstable and short-lived. The second step is the nonenzymatic hydrolysis of the enamine/imine intermediates to form 2-ketobutyrate and free ammonia. In the low water environment of the cell, the second step is accelerated by RidA.</text>
</comment>
<dbReference type="Gene3D" id="3.40.50.1100">
    <property type="match status" value="2"/>
</dbReference>
<comment type="similarity">
    <text evidence="3">Belongs to the serine/threonine dehydratase family.</text>
</comment>
<evidence type="ECO:0000256" key="8">
    <source>
        <dbReference type="ARBA" id="ARBA00031427"/>
    </source>
</evidence>
<dbReference type="InterPro" id="IPR044561">
    <property type="entry name" value="ACT_ThrD-II-like"/>
</dbReference>